<evidence type="ECO:0000313" key="2">
    <source>
        <dbReference type="EMBL" id="KAF0021750.1"/>
    </source>
</evidence>
<dbReference type="AlphaFoldDB" id="A0A6A4RQU1"/>
<sequence length="72" mass="8096">MCDEGSWTVSLHTNRDSARCVTFSQGNDSGDNRTTRSPCRDQLSHRSDTVEEEGQHARLSCAHIQLHIVELI</sequence>
<name>A0A6A4RQU1_SCOMX</name>
<comment type="caution">
    <text evidence="2">The sequence shown here is derived from an EMBL/GenBank/DDBJ whole genome shotgun (WGS) entry which is preliminary data.</text>
</comment>
<feature type="compositionally biased region" description="Basic and acidic residues" evidence="1">
    <location>
        <begin position="30"/>
        <end position="52"/>
    </location>
</feature>
<feature type="region of interest" description="Disordered" evidence="1">
    <location>
        <begin position="24"/>
        <end position="52"/>
    </location>
</feature>
<organism evidence="2 3">
    <name type="scientific">Scophthalmus maximus</name>
    <name type="common">Turbot</name>
    <name type="synonym">Psetta maxima</name>
    <dbReference type="NCBI Taxonomy" id="52904"/>
    <lineage>
        <taxon>Eukaryota</taxon>
        <taxon>Metazoa</taxon>
        <taxon>Chordata</taxon>
        <taxon>Craniata</taxon>
        <taxon>Vertebrata</taxon>
        <taxon>Euteleostomi</taxon>
        <taxon>Actinopterygii</taxon>
        <taxon>Neopterygii</taxon>
        <taxon>Teleostei</taxon>
        <taxon>Neoteleostei</taxon>
        <taxon>Acanthomorphata</taxon>
        <taxon>Carangaria</taxon>
        <taxon>Pleuronectiformes</taxon>
        <taxon>Pleuronectoidei</taxon>
        <taxon>Scophthalmidae</taxon>
        <taxon>Scophthalmus</taxon>
    </lineage>
</organism>
<evidence type="ECO:0000256" key="1">
    <source>
        <dbReference type="SAM" id="MobiDB-lite"/>
    </source>
</evidence>
<gene>
    <name evidence="2" type="ORF">F2P81_025997</name>
</gene>
<protein>
    <submittedName>
        <fullName evidence="2">Uncharacterized protein</fullName>
    </submittedName>
</protein>
<proteinExistence type="predicted"/>
<accession>A0A6A4RQU1</accession>
<reference evidence="2 3" key="1">
    <citation type="submission" date="2019-06" db="EMBL/GenBank/DDBJ databases">
        <title>Draft genomes of female and male turbot (Scophthalmus maximus).</title>
        <authorList>
            <person name="Xu H."/>
            <person name="Xu X.-W."/>
            <person name="Shao C."/>
            <person name="Chen S."/>
        </authorList>
    </citation>
    <scope>NUCLEOTIDE SEQUENCE [LARGE SCALE GENOMIC DNA]</scope>
    <source>
        <strain evidence="2">Ysfricsl-2016a</strain>
        <tissue evidence="2">Blood</tissue>
    </source>
</reference>
<evidence type="ECO:0000313" key="3">
    <source>
        <dbReference type="Proteomes" id="UP000438429"/>
    </source>
</evidence>
<dbReference type="Proteomes" id="UP000438429">
    <property type="component" value="Unassembled WGS sequence"/>
</dbReference>
<dbReference type="EMBL" id="VEVO01002348">
    <property type="protein sequence ID" value="KAF0021750.1"/>
    <property type="molecule type" value="Genomic_DNA"/>
</dbReference>